<dbReference type="Pfam" id="PF00118">
    <property type="entry name" value="Cpn60_TCP1"/>
    <property type="match status" value="1"/>
</dbReference>
<accession>A0A077Z8A1</accession>
<keyword evidence="1" id="KW-0547">Nucleotide-binding</keyword>
<keyword evidence="2" id="KW-0067">ATP-binding</keyword>
<name>A0A077Z8A1_TRITR</name>
<dbReference type="InterPro" id="IPR027413">
    <property type="entry name" value="GROEL-like_equatorial_sf"/>
</dbReference>
<dbReference type="SUPFAM" id="SSF48592">
    <property type="entry name" value="GroEL equatorial domain-like"/>
    <property type="match status" value="1"/>
</dbReference>
<evidence type="ECO:0000256" key="1">
    <source>
        <dbReference type="ARBA" id="ARBA00022741"/>
    </source>
</evidence>
<dbReference type="GO" id="GO:0140662">
    <property type="term" value="F:ATP-dependent protein folding chaperone"/>
    <property type="evidence" value="ECO:0007669"/>
    <property type="project" value="InterPro"/>
</dbReference>
<reference evidence="4" key="2">
    <citation type="submission" date="2014-03" db="EMBL/GenBank/DDBJ databases">
        <title>The whipworm genome and dual-species transcriptomics of an intimate host-pathogen interaction.</title>
        <authorList>
            <person name="Foth B.J."/>
            <person name="Tsai I.J."/>
            <person name="Reid A.J."/>
            <person name="Bancroft A.J."/>
            <person name="Nichol S."/>
            <person name="Tracey A."/>
            <person name="Holroyd N."/>
            <person name="Cotton J.A."/>
            <person name="Stanley E.J."/>
            <person name="Zarowiecki M."/>
            <person name="Liu J.Z."/>
            <person name="Huckvale T."/>
            <person name="Cooper P.J."/>
            <person name="Grencis R.K."/>
            <person name="Berriman M."/>
        </authorList>
    </citation>
    <scope>NUCLEOTIDE SEQUENCE [LARGE SCALE GENOMIC DNA]</scope>
</reference>
<dbReference type="AlphaFoldDB" id="A0A077Z8A1"/>
<dbReference type="Gene3D" id="1.10.560.10">
    <property type="entry name" value="GroEL-like equatorial domain"/>
    <property type="match status" value="1"/>
</dbReference>
<protein>
    <submittedName>
        <fullName evidence="4">Cpn60 TCP1 domain containing protein</fullName>
    </submittedName>
</protein>
<evidence type="ECO:0000313" key="4">
    <source>
        <dbReference type="EMBL" id="CDW55858.1"/>
    </source>
</evidence>
<proteinExistence type="predicted"/>
<dbReference type="EMBL" id="HG805986">
    <property type="protein sequence ID" value="CDW55858.1"/>
    <property type="molecule type" value="Genomic_DNA"/>
</dbReference>
<gene>
    <name evidence="4" type="ORF">TTRE_0000413201</name>
</gene>
<dbReference type="GO" id="GO:0005524">
    <property type="term" value="F:ATP binding"/>
    <property type="evidence" value="ECO:0007669"/>
    <property type="project" value="UniProtKB-KW"/>
</dbReference>
<dbReference type="Proteomes" id="UP000030665">
    <property type="component" value="Unassembled WGS sequence"/>
</dbReference>
<dbReference type="InterPro" id="IPR002423">
    <property type="entry name" value="Cpn60/GroEL/TCP-1"/>
</dbReference>
<organism evidence="4 5">
    <name type="scientific">Trichuris trichiura</name>
    <name type="common">Whipworm</name>
    <name type="synonym">Trichocephalus trichiurus</name>
    <dbReference type="NCBI Taxonomy" id="36087"/>
    <lineage>
        <taxon>Eukaryota</taxon>
        <taxon>Metazoa</taxon>
        <taxon>Ecdysozoa</taxon>
        <taxon>Nematoda</taxon>
        <taxon>Enoplea</taxon>
        <taxon>Dorylaimia</taxon>
        <taxon>Trichinellida</taxon>
        <taxon>Trichuridae</taxon>
        <taxon>Trichuris</taxon>
    </lineage>
</organism>
<dbReference type="InterPro" id="IPR017998">
    <property type="entry name" value="Chaperone_TCP-1"/>
</dbReference>
<sequence length="130" mass="14528">MIDRYFTFVINDKGVKACALLLRSLNKDIFMEMDRNLQDELHVVGNVFLNPKVLPGGGATEMTLAQAKHTDARNETLDINGITGEVDDRNKLNVRNPLTVRAQTAILLMRIDEILSGVQEKTDADKSEQT</sequence>
<dbReference type="STRING" id="36087.A0A077Z8A1"/>
<reference evidence="4" key="1">
    <citation type="submission" date="2014-01" db="EMBL/GenBank/DDBJ databases">
        <authorList>
            <person name="Aslett M."/>
        </authorList>
    </citation>
    <scope>NUCLEOTIDE SEQUENCE</scope>
</reference>
<evidence type="ECO:0000256" key="3">
    <source>
        <dbReference type="ARBA" id="ARBA00023186"/>
    </source>
</evidence>
<keyword evidence="3" id="KW-0143">Chaperone</keyword>
<keyword evidence="5" id="KW-1185">Reference proteome</keyword>
<evidence type="ECO:0000256" key="2">
    <source>
        <dbReference type="ARBA" id="ARBA00022840"/>
    </source>
</evidence>
<evidence type="ECO:0000313" key="5">
    <source>
        <dbReference type="Proteomes" id="UP000030665"/>
    </source>
</evidence>
<dbReference type="OrthoDB" id="275057at2759"/>
<dbReference type="PANTHER" id="PTHR11353">
    <property type="entry name" value="CHAPERONIN"/>
    <property type="match status" value="1"/>
</dbReference>